<reference evidence="1" key="2">
    <citation type="journal article" date="2015" name="Fish Shellfish Immunol.">
        <title>Early steps in the European eel (Anguilla anguilla)-Vibrio vulnificus interaction in the gills: Role of the RtxA13 toxin.</title>
        <authorList>
            <person name="Callol A."/>
            <person name="Pajuelo D."/>
            <person name="Ebbesson L."/>
            <person name="Teles M."/>
            <person name="MacKenzie S."/>
            <person name="Amaro C."/>
        </authorList>
    </citation>
    <scope>NUCLEOTIDE SEQUENCE</scope>
</reference>
<proteinExistence type="predicted"/>
<dbReference type="EMBL" id="GBXM01049513">
    <property type="protein sequence ID" value="JAH59064.1"/>
    <property type="molecule type" value="Transcribed_RNA"/>
</dbReference>
<accession>A0A0E9TZG9</accession>
<protein>
    <submittedName>
        <fullName evidence="1">Uncharacterized protein</fullName>
    </submittedName>
</protein>
<sequence>MFDLDDIAVQVDHPTACTVY</sequence>
<evidence type="ECO:0000313" key="1">
    <source>
        <dbReference type="EMBL" id="JAH59064.1"/>
    </source>
</evidence>
<name>A0A0E9TZG9_ANGAN</name>
<reference evidence="1" key="1">
    <citation type="submission" date="2014-11" db="EMBL/GenBank/DDBJ databases">
        <authorList>
            <person name="Amaro Gonzalez C."/>
        </authorList>
    </citation>
    <scope>NUCLEOTIDE SEQUENCE</scope>
</reference>
<organism evidence="1">
    <name type="scientific">Anguilla anguilla</name>
    <name type="common">European freshwater eel</name>
    <name type="synonym">Muraena anguilla</name>
    <dbReference type="NCBI Taxonomy" id="7936"/>
    <lineage>
        <taxon>Eukaryota</taxon>
        <taxon>Metazoa</taxon>
        <taxon>Chordata</taxon>
        <taxon>Craniata</taxon>
        <taxon>Vertebrata</taxon>
        <taxon>Euteleostomi</taxon>
        <taxon>Actinopterygii</taxon>
        <taxon>Neopterygii</taxon>
        <taxon>Teleostei</taxon>
        <taxon>Anguilliformes</taxon>
        <taxon>Anguillidae</taxon>
        <taxon>Anguilla</taxon>
    </lineage>
</organism>
<dbReference type="AlphaFoldDB" id="A0A0E9TZG9"/>